<accession>A0A4V2EVE2</accession>
<sequence length="126" mass="13559">MNWIDLVATLAVLQFIAFGVLVGKARARYGVHAPAVTGDPMFERNYRVQMNTLELLVALLPALYLAARYWPADVVAGVGAVYLVGRLIYRQAYLRAPGSRSLGFALSALPILALLGATLVGIAMGR</sequence>
<dbReference type="InterPro" id="IPR001129">
    <property type="entry name" value="Membr-assoc_MAPEG"/>
</dbReference>
<reference evidence="6 7" key="1">
    <citation type="submission" date="2019-02" db="EMBL/GenBank/DDBJ databases">
        <title>Genomic Encyclopedia of Type Strains, Phase IV (KMG-IV): sequencing the most valuable type-strain genomes for metagenomic binning, comparative biology and taxonomic classification.</title>
        <authorList>
            <person name="Goeker M."/>
        </authorList>
    </citation>
    <scope>NUCLEOTIDE SEQUENCE [LARGE SCALE GENOMIC DNA]</scope>
    <source>
        <strain evidence="6 7">DSM 10617</strain>
    </source>
</reference>
<dbReference type="SUPFAM" id="SSF161084">
    <property type="entry name" value="MAPEG domain-like"/>
    <property type="match status" value="1"/>
</dbReference>
<dbReference type="GO" id="GO:0004602">
    <property type="term" value="F:glutathione peroxidase activity"/>
    <property type="evidence" value="ECO:0007669"/>
    <property type="project" value="TreeGrafter"/>
</dbReference>
<feature type="transmembrane region" description="Helical" evidence="5">
    <location>
        <begin position="6"/>
        <end position="25"/>
    </location>
</feature>
<gene>
    <name evidence="6" type="ORF">EV685_3370</name>
</gene>
<keyword evidence="4 5" id="KW-0472">Membrane</keyword>
<evidence type="ECO:0000256" key="2">
    <source>
        <dbReference type="ARBA" id="ARBA00022692"/>
    </source>
</evidence>
<feature type="transmembrane region" description="Helical" evidence="5">
    <location>
        <begin position="46"/>
        <end position="64"/>
    </location>
</feature>
<dbReference type="EMBL" id="SGWV01000011">
    <property type="protein sequence ID" value="RZS52180.1"/>
    <property type="molecule type" value="Genomic_DNA"/>
</dbReference>
<dbReference type="GO" id="GO:0006691">
    <property type="term" value="P:leukotriene metabolic process"/>
    <property type="evidence" value="ECO:0007669"/>
    <property type="project" value="UniProtKB-ARBA"/>
</dbReference>
<dbReference type="PANTHER" id="PTHR10250:SF15">
    <property type="entry name" value="MICROSOMAL GLUTATHIONE S-TRANSFERASE-RELATED"/>
    <property type="match status" value="1"/>
</dbReference>
<dbReference type="RefSeq" id="WP_130483177.1">
    <property type="nucleotide sequence ID" value="NZ_SGWV01000011.1"/>
</dbReference>
<dbReference type="AlphaFoldDB" id="A0A4V2EVE2"/>
<dbReference type="InterPro" id="IPR023352">
    <property type="entry name" value="MAPEG-like_dom_sf"/>
</dbReference>
<dbReference type="GO" id="GO:0004364">
    <property type="term" value="F:glutathione transferase activity"/>
    <property type="evidence" value="ECO:0007669"/>
    <property type="project" value="TreeGrafter"/>
</dbReference>
<dbReference type="InterPro" id="IPR050997">
    <property type="entry name" value="MAPEG"/>
</dbReference>
<evidence type="ECO:0000256" key="3">
    <source>
        <dbReference type="ARBA" id="ARBA00022989"/>
    </source>
</evidence>
<comment type="subcellular location">
    <subcellularLocation>
        <location evidence="1">Membrane</location>
        <topology evidence="1">Multi-pass membrane protein</topology>
    </subcellularLocation>
</comment>
<dbReference type="PANTHER" id="PTHR10250">
    <property type="entry name" value="MICROSOMAL GLUTATHIONE S-TRANSFERASE"/>
    <property type="match status" value="1"/>
</dbReference>
<comment type="caution">
    <text evidence="6">The sequence shown here is derived from an EMBL/GenBank/DDBJ whole genome shotgun (WGS) entry which is preliminary data.</text>
</comment>
<evidence type="ECO:0000313" key="7">
    <source>
        <dbReference type="Proteomes" id="UP000293433"/>
    </source>
</evidence>
<dbReference type="GO" id="GO:0016020">
    <property type="term" value="C:membrane"/>
    <property type="evidence" value="ECO:0007669"/>
    <property type="project" value="UniProtKB-SubCell"/>
</dbReference>
<organism evidence="6 7">
    <name type="scientific">Sphaerotilus mobilis</name>
    <dbReference type="NCBI Taxonomy" id="47994"/>
    <lineage>
        <taxon>Bacteria</taxon>
        <taxon>Pseudomonadati</taxon>
        <taxon>Pseudomonadota</taxon>
        <taxon>Betaproteobacteria</taxon>
        <taxon>Burkholderiales</taxon>
        <taxon>Sphaerotilaceae</taxon>
        <taxon>Sphaerotilus</taxon>
    </lineage>
</organism>
<dbReference type="OrthoDB" id="464934at2"/>
<keyword evidence="3 5" id="KW-1133">Transmembrane helix</keyword>
<evidence type="ECO:0000256" key="5">
    <source>
        <dbReference type="SAM" id="Phobius"/>
    </source>
</evidence>
<protein>
    <submittedName>
        <fullName evidence="6">MAPEG family protein</fullName>
    </submittedName>
</protein>
<feature type="transmembrane region" description="Helical" evidence="5">
    <location>
        <begin position="101"/>
        <end position="124"/>
    </location>
</feature>
<evidence type="ECO:0000256" key="4">
    <source>
        <dbReference type="ARBA" id="ARBA00023136"/>
    </source>
</evidence>
<feature type="transmembrane region" description="Helical" evidence="5">
    <location>
        <begin position="70"/>
        <end position="89"/>
    </location>
</feature>
<keyword evidence="2 5" id="KW-0812">Transmembrane</keyword>
<keyword evidence="7" id="KW-1185">Reference proteome</keyword>
<evidence type="ECO:0000256" key="1">
    <source>
        <dbReference type="ARBA" id="ARBA00004141"/>
    </source>
</evidence>
<proteinExistence type="predicted"/>
<dbReference type="Proteomes" id="UP000293433">
    <property type="component" value="Unassembled WGS sequence"/>
</dbReference>
<dbReference type="Pfam" id="PF01124">
    <property type="entry name" value="MAPEG"/>
    <property type="match status" value="1"/>
</dbReference>
<dbReference type="Gene3D" id="1.20.120.550">
    <property type="entry name" value="Membrane associated eicosanoid/glutathione metabolism-like domain"/>
    <property type="match status" value="1"/>
</dbReference>
<name>A0A4V2EVE2_9BURK</name>
<evidence type="ECO:0000313" key="6">
    <source>
        <dbReference type="EMBL" id="RZS52180.1"/>
    </source>
</evidence>